<evidence type="ECO:0000313" key="2">
    <source>
        <dbReference type="Proteomes" id="UP000492821"/>
    </source>
</evidence>
<proteinExistence type="predicted"/>
<dbReference type="AlphaFoldDB" id="A0A7E4ULG9"/>
<sequence length="230" mass="26218">MASKSKGVREVWLGATLRDDADELSSVIARFVTAFGHVIYCKYATTAKPVASCFADDAKHQYSRTTDAFVANYIDNAEKTVSRWLKHERLRRVEAVFLDSEGRVVVEYSIDVYKAPAGGMLRRINKFSIALRQLKLDLGKLLTEIEAAPVWPNVSNDQLYEFKLRYSFTEPLRLVPRNTEHPWKQVPPSNKPRKSTKTTEKPPLMDSVAELSPESSELFAMKLLTKKFQF</sequence>
<dbReference type="Gene3D" id="3.30.900.10">
    <property type="entry name" value="HORMA domain"/>
    <property type="match status" value="1"/>
</dbReference>
<name>A0A7E4ULG9_PANRE</name>
<accession>A0A7E4ULG9</accession>
<feature type="region of interest" description="Disordered" evidence="1">
    <location>
        <begin position="179"/>
        <end position="207"/>
    </location>
</feature>
<keyword evidence="2" id="KW-1185">Reference proteome</keyword>
<organism evidence="2 3">
    <name type="scientific">Panagrellus redivivus</name>
    <name type="common">Microworm</name>
    <dbReference type="NCBI Taxonomy" id="6233"/>
    <lineage>
        <taxon>Eukaryota</taxon>
        <taxon>Metazoa</taxon>
        <taxon>Ecdysozoa</taxon>
        <taxon>Nematoda</taxon>
        <taxon>Chromadorea</taxon>
        <taxon>Rhabditida</taxon>
        <taxon>Tylenchina</taxon>
        <taxon>Panagrolaimomorpha</taxon>
        <taxon>Panagrolaimoidea</taxon>
        <taxon>Panagrolaimidae</taxon>
        <taxon>Panagrellus</taxon>
    </lineage>
</organism>
<reference evidence="2" key="1">
    <citation type="journal article" date="2013" name="Genetics">
        <title>The draft genome and transcriptome of Panagrellus redivivus are shaped by the harsh demands of a free-living lifestyle.</title>
        <authorList>
            <person name="Srinivasan J."/>
            <person name="Dillman A.R."/>
            <person name="Macchietto M.G."/>
            <person name="Heikkinen L."/>
            <person name="Lakso M."/>
            <person name="Fracchia K.M."/>
            <person name="Antoshechkin I."/>
            <person name="Mortazavi A."/>
            <person name="Wong G."/>
            <person name="Sternberg P.W."/>
        </authorList>
    </citation>
    <scope>NUCLEOTIDE SEQUENCE [LARGE SCALE GENOMIC DNA]</scope>
    <source>
        <strain evidence="2">MT8872</strain>
    </source>
</reference>
<protein>
    <submittedName>
        <fullName evidence="3">HORMA domain-containing protein</fullName>
    </submittedName>
</protein>
<dbReference type="Proteomes" id="UP000492821">
    <property type="component" value="Unassembled WGS sequence"/>
</dbReference>
<evidence type="ECO:0000256" key="1">
    <source>
        <dbReference type="SAM" id="MobiDB-lite"/>
    </source>
</evidence>
<dbReference type="WBParaSite" id="Pan_g10191.t1">
    <property type="protein sequence ID" value="Pan_g10191.t1"/>
    <property type="gene ID" value="Pan_g10191"/>
</dbReference>
<evidence type="ECO:0000313" key="3">
    <source>
        <dbReference type="WBParaSite" id="Pan_g10191.t1"/>
    </source>
</evidence>
<reference evidence="3" key="2">
    <citation type="submission" date="2020-10" db="UniProtKB">
        <authorList>
            <consortium name="WormBaseParasite"/>
        </authorList>
    </citation>
    <scope>IDENTIFICATION</scope>
</reference>
<dbReference type="InterPro" id="IPR036570">
    <property type="entry name" value="HORMA_dom_sf"/>
</dbReference>